<keyword evidence="3" id="KW-1185">Reference proteome</keyword>
<protein>
    <submittedName>
        <fullName evidence="2">Uncharacterized protein</fullName>
    </submittedName>
</protein>
<organism evidence="2 3">
    <name type="scientific">Phomopsis amygdali</name>
    <name type="common">Fusicoccum amygdali</name>
    <dbReference type="NCBI Taxonomy" id="1214568"/>
    <lineage>
        <taxon>Eukaryota</taxon>
        <taxon>Fungi</taxon>
        <taxon>Dikarya</taxon>
        <taxon>Ascomycota</taxon>
        <taxon>Pezizomycotina</taxon>
        <taxon>Sordariomycetes</taxon>
        <taxon>Sordariomycetidae</taxon>
        <taxon>Diaporthales</taxon>
        <taxon>Diaporthaceae</taxon>
        <taxon>Diaporthe</taxon>
    </lineage>
</organism>
<evidence type="ECO:0000313" key="2">
    <source>
        <dbReference type="EMBL" id="KAK2597565.1"/>
    </source>
</evidence>
<gene>
    <name evidence="2" type="ORF">N8I77_012344</name>
</gene>
<reference evidence="2" key="1">
    <citation type="submission" date="2023-06" db="EMBL/GenBank/DDBJ databases">
        <authorList>
            <person name="Noh H."/>
        </authorList>
    </citation>
    <scope>NUCLEOTIDE SEQUENCE</scope>
    <source>
        <strain evidence="2">DUCC20226</strain>
    </source>
</reference>
<feature type="region of interest" description="Disordered" evidence="1">
    <location>
        <begin position="86"/>
        <end position="107"/>
    </location>
</feature>
<feature type="compositionally biased region" description="Gly residues" evidence="1">
    <location>
        <begin position="96"/>
        <end position="107"/>
    </location>
</feature>
<dbReference type="EMBL" id="JAUJFL010000009">
    <property type="protein sequence ID" value="KAK2597565.1"/>
    <property type="molecule type" value="Genomic_DNA"/>
</dbReference>
<evidence type="ECO:0000313" key="3">
    <source>
        <dbReference type="Proteomes" id="UP001265746"/>
    </source>
</evidence>
<name>A0AAD9S3C7_PHOAM</name>
<accession>A0AAD9S3C7</accession>
<dbReference type="Proteomes" id="UP001265746">
    <property type="component" value="Unassembled WGS sequence"/>
</dbReference>
<dbReference type="AlphaFoldDB" id="A0AAD9S3C7"/>
<sequence>MVPGYVGWQAIHSAHPPNGNEPREEEFHQIIGYRYSQSRLDRNAIAMAKFPTTFQRKLVVEVTLAWPPATGGSGAGVHRVKLPYQTEPAPVQTFNNGGGSSGGSGRR</sequence>
<comment type="caution">
    <text evidence="2">The sequence shown here is derived from an EMBL/GenBank/DDBJ whole genome shotgun (WGS) entry which is preliminary data.</text>
</comment>
<proteinExistence type="predicted"/>
<evidence type="ECO:0000256" key="1">
    <source>
        <dbReference type="SAM" id="MobiDB-lite"/>
    </source>
</evidence>
<feature type="region of interest" description="Disordered" evidence="1">
    <location>
        <begin position="1"/>
        <end position="24"/>
    </location>
</feature>